<reference evidence="3" key="1">
    <citation type="submission" date="2019-09" db="EMBL/GenBank/DDBJ databases">
        <title>Mumia zhuanghuii sp. nov. isolated from the intestinal contents of plateau pika (Ochotona curzoniae) in the Qinghai-Tibet plateau of China.</title>
        <authorList>
            <person name="Tian Z."/>
        </authorList>
    </citation>
    <scope>NUCLEOTIDE SEQUENCE [LARGE SCALE GENOMIC DNA]</scope>
    <source>
        <strain evidence="3">L-031</strain>
    </source>
</reference>
<feature type="transmembrane region" description="Helical" evidence="1">
    <location>
        <begin position="49"/>
        <end position="67"/>
    </location>
</feature>
<sequence>MAGSSAAPWKLELLLLVGLNVLVFHAGVYRRVDDWAKAAMAPVTARVAASVSLVAWTGVIFAGRFLAHV</sequence>
<evidence type="ECO:0000256" key="1">
    <source>
        <dbReference type="SAM" id="Phobius"/>
    </source>
</evidence>
<gene>
    <name evidence="2" type="ORF">F6J85_14585</name>
</gene>
<proteinExistence type="predicted"/>
<accession>A0A5J6L705</accession>
<keyword evidence="3" id="KW-1185">Reference proteome</keyword>
<feature type="transmembrane region" description="Helical" evidence="1">
    <location>
        <begin position="12"/>
        <end position="29"/>
    </location>
</feature>
<keyword evidence="1" id="KW-1133">Transmembrane helix</keyword>
<dbReference type="EMBL" id="CP044232">
    <property type="protein sequence ID" value="QEW04191.1"/>
    <property type="molecule type" value="Genomic_DNA"/>
</dbReference>
<organism evidence="2 3">
    <name type="scientific">Microbacterium lushaniae</name>
    <dbReference type="NCBI Taxonomy" id="2614639"/>
    <lineage>
        <taxon>Bacteria</taxon>
        <taxon>Bacillati</taxon>
        <taxon>Actinomycetota</taxon>
        <taxon>Actinomycetes</taxon>
        <taxon>Micrococcales</taxon>
        <taxon>Microbacteriaceae</taxon>
        <taxon>Microbacterium</taxon>
    </lineage>
</organism>
<dbReference type="RefSeq" id="WP_150926103.1">
    <property type="nucleotide sequence ID" value="NZ_CP044232.1"/>
</dbReference>
<name>A0A5J6L705_9MICO</name>
<evidence type="ECO:0000313" key="3">
    <source>
        <dbReference type="Proteomes" id="UP000325516"/>
    </source>
</evidence>
<evidence type="ECO:0000313" key="2">
    <source>
        <dbReference type="EMBL" id="QEW04191.1"/>
    </source>
</evidence>
<dbReference type="AlphaFoldDB" id="A0A5J6L705"/>
<dbReference type="Proteomes" id="UP000325516">
    <property type="component" value="Chromosome"/>
</dbReference>
<keyword evidence="1" id="KW-0812">Transmembrane</keyword>
<keyword evidence="1" id="KW-0472">Membrane</keyword>
<dbReference type="KEGG" id="mlz:F6J85_14585"/>
<protein>
    <submittedName>
        <fullName evidence="2">Uncharacterized protein</fullName>
    </submittedName>
</protein>